<keyword evidence="4" id="KW-1185">Reference proteome</keyword>
<dbReference type="SUPFAM" id="SSF46785">
    <property type="entry name" value="Winged helix' DNA-binding domain"/>
    <property type="match status" value="1"/>
</dbReference>
<name>A0A411YFW1_9ACTN</name>
<proteinExistence type="predicted"/>
<dbReference type="Pfam" id="PF10400">
    <property type="entry name" value="Vir_act_alpha_C"/>
    <property type="match status" value="1"/>
</dbReference>
<organism evidence="3 4">
    <name type="scientific">Egibacter rhizosphaerae</name>
    <dbReference type="NCBI Taxonomy" id="1670831"/>
    <lineage>
        <taxon>Bacteria</taxon>
        <taxon>Bacillati</taxon>
        <taxon>Actinomycetota</taxon>
        <taxon>Nitriliruptoria</taxon>
        <taxon>Egibacterales</taxon>
        <taxon>Egibacteraceae</taxon>
        <taxon>Egibacter</taxon>
    </lineage>
</organism>
<evidence type="ECO:0000313" key="3">
    <source>
        <dbReference type="EMBL" id="QBI20027.1"/>
    </source>
</evidence>
<dbReference type="InterPro" id="IPR036388">
    <property type="entry name" value="WH-like_DNA-bd_sf"/>
</dbReference>
<dbReference type="InterPro" id="IPR005149">
    <property type="entry name" value="Tscrpt_reg_PadR_N"/>
</dbReference>
<dbReference type="KEGG" id="erz:ER308_10960"/>
<dbReference type="InterPro" id="IPR036390">
    <property type="entry name" value="WH_DNA-bd_sf"/>
</dbReference>
<dbReference type="PANTHER" id="PTHR43252:SF6">
    <property type="entry name" value="NEGATIVE TRANSCRIPTION REGULATOR PADR"/>
    <property type="match status" value="1"/>
</dbReference>
<dbReference type="PANTHER" id="PTHR43252">
    <property type="entry name" value="TRANSCRIPTIONAL REGULATOR YQJI"/>
    <property type="match status" value="1"/>
</dbReference>
<protein>
    <submittedName>
        <fullName evidence="3">PadR family transcriptional regulator</fullName>
    </submittedName>
</protein>
<dbReference type="Gene3D" id="1.10.10.10">
    <property type="entry name" value="Winged helix-like DNA-binding domain superfamily/Winged helix DNA-binding domain"/>
    <property type="match status" value="1"/>
</dbReference>
<feature type="domain" description="Transcription regulator PadR N-terminal" evidence="1">
    <location>
        <begin position="45"/>
        <end position="117"/>
    </location>
</feature>
<feature type="domain" description="Transcription regulator PadR C-terminal" evidence="2">
    <location>
        <begin position="133"/>
        <end position="206"/>
    </location>
</feature>
<dbReference type="Proteomes" id="UP000291469">
    <property type="component" value="Chromosome"/>
</dbReference>
<sequence>MAYRGDISCRWAAKVPADARCRPTRRVRASDRETGRGVDVLELAVLGLLLERPLHGYELRKQLSQRLGLFWSVSFGSLYPTLARLERRGDVEKLAPADRGSRRKQAYQVTEQGRARFLELLEEGSRGTDDERFRLRLAFFRHLGPESRLRHLERRREVLAERLDERERSLAHAESTGTDAYTLSLLRHGVRTTAHDLAWLDDLLAAERTGFTPTDPHP</sequence>
<evidence type="ECO:0000313" key="4">
    <source>
        <dbReference type="Proteomes" id="UP000291469"/>
    </source>
</evidence>
<reference evidence="3 4" key="1">
    <citation type="submission" date="2019-01" db="EMBL/GenBank/DDBJ databases">
        <title>Egibacter rhizosphaerae EGI 80759T.</title>
        <authorList>
            <person name="Chen D.-D."/>
            <person name="Tian Y."/>
            <person name="Jiao J.-Y."/>
            <person name="Zhang X.-T."/>
            <person name="Zhang Y.-G."/>
            <person name="Zhang Y."/>
            <person name="Xiao M."/>
            <person name="Shu W.-S."/>
            <person name="Li W.-J."/>
        </authorList>
    </citation>
    <scope>NUCLEOTIDE SEQUENCE [LARGE SCALE GENOMIC DNA]</scope>
    <source>
        <strain evidence="3 4">EGI 80759</strain>
    </source>
</reference>
<dbReference type="OrthoDB" id="2374094at2"/>
<dbReference type="InterPro" id="IPR018309">
    <property type="entry name" value="Tscrpt_reg_PadR_C"/>
</dbReference>
<gene>
    <name evidence="3" type="ORF">ER308_10960</name>
</gene>
<evidence type="ECO:0000259" key="1">
    <source>
        <dbReference type="Pfam" id="PF03551"/>
    </source>
</evidence>
<dbReference type="EMBL" id="CP036402">
    <property type="protein sequence ID" value="QBI20027.1"/>
    <property type="molecule type" value="Genomic_DNA"/>
</dbReference>
<evidence type="ECO:0000259" key="2">
    <source>
        <dbReference type="Pfam" id="PF10400"/>
    </source>
</evidence>
<accession>A0A411YFW1</accession>
<dbReference type="Pfam" id="PF03551">
    <property type="entry name" value="PadR"/>
    <property type="match status" value="1"/>
</dbReference>
<dbReference type="AlphaFoldDB" id="A0A411YFW1"/>